<protein>
    <submittedName>
        <fullName evidence="3">DUF87 domain-containing protein</fullName>
    </submittedName>
</protein>
<sequence length="1118" mass="124188">MKVQQQRTETSVTAPRNNTITAQPQNLNIEVLQENLGHCLSIIDDEVMKGYVTKLDTLPIVKLDETALENLNAIHFFRISELVYQEDEFSVDKLSMVFHALSGKPCTLVLMLKSDGIKTDFYLGARPDDDYSAGTLFQMLKQSLMGFFPGSRIEDYYDEDMKKDIDALDVGCISSVTSVADYKQEQDNMTNKEFIQGLEKFVYAVHGKAYTAMFIANNLSYDELMFRKREYEQIYTQISPFANMQMSFMVTDGTSTSTGSSEGKTTNLSKTKTSGTSTTTTNSVTDTNGTSDTVGTSETKTAGESESTSDGTSHTKGKADTEVTTKTVGANVGFGGKDGGFSAGASYSVSKSKGHTTSVSDSVSKTLTHGFNNSTSIGTSKTHGTNQSQSLSKSSGTGTNESSAYTYGESFNLVDTQTLTDSFGTSKGVTLNTQNMTLTLILQRLQKQLERIEECESFGMWNFAAYFLGETAAETETAANTYKSVISGTDSGLEAQAINSWHNDEMIHDILPYLQNFLHPKFSYSGFSYDGARNIPVDPSALVSTNELAIHMGLPRHSVIGLPVSEHAAFGQEVVTRRTDKKNNINIGNVYNFGRETEAAVDLDLNSLSMHTFVTGSTGSGKSNAVYNLLNEVRKKGIPFLVVEPAKGEYKTVFSDVKCFGTNPLMGELLRIDPFSFPKGIHVLEHIDRIIEIFNVCWPMYAAMPAVLKESIENAYRTAGWDLDMSVNEKIDGLFPTFDDVLSELEKTIKSSAYSSDAKGDYIGSLSTRLRSLTNGINGRIFDSDEMDLAELFDKSAIIDISRVGSTETKSLIMGLVVMKLQEYRATNSNGMNLPLRHITVLEEAHNLLKKTSTEQSAESSNMVGKSVEMLTNAIAEIRTYGEGFIIVDQAPNLLDTAVIRNTNTKIVLRLPESSDRETTGGAIALEDKQFNELSKLPTGVAAVYQNDWQEAVLCKMPKYEPYYFSRSKQKANLPTMTKKKTEIDALLHILIKRDTSQIDQAELKGRVMRSNISAKSKKEILLNWNRRNLAYEWAVAELIKKNYDLSDVFNGTNEIGWDRFSQLNAIMRDNLQSEFEGFSNEEMYTVMYYVCRIEHKIYPKEPIIETLRVKYLKERAF</sequence>
<dbReference type="InterPro" id="IPR027417">
    <property type="entry name" value="P-loop_NTPase"/>
</dbReference>
<dbReference type="PANTHER" id="PTHR42957">
    <property type="entry name" value="HELICASE MJ1565-RELATED"/>
    <property type="match status" value="1"/>
</dbReference>
<feature type="region of interest" description="Disordered" evidence="1">
    <location>
        <begin position="371"/>
        <end position="401"/>
    </location>
</feature>
<dbReference type="AlphaFoldDB" id="A0AAW6EK86"/>
<organism evidence="3 4">
    <name type="scientific">Ruminococcus bicirculans</name>
    <name type="common">ex Wegman et al. 2014</name>
    <dbReference type="NCBI Taxonomy" id="1160721"/>
    <lineage>
        <taxon>Bacteria</taxon>
        <taxon>Bacillati</taxon>
        <taxon>Bacillota</taxon>
        <taxon>Clostridia</taxon>
        <taxon>Eubacteriales</taxon>
        <taxon>Oscillospiraceae</taxon>
        <taxon>Ruminococcus</taxon>
    </lineage>
</organism>
<dbReference type="RefSeq" id="WP_243271246.1">
    <property type="nucleotide sequence ID" value="NZ_JADMWL010000011.1"/>
</dbReference>
<dbReference type="Gene3D" id="3.40.50.300">
    <property type="entry name" value="P-loop containing nucleotide triphosphate hydrolases"/>
    <property type="match status" value="2"/>
</dbReference>
<feature type="domain" description="Helicase HerA central" evidence="2">
    <location>
        <begin position="585"/>
        <end position="815"/>
    </location>
</feature>
<feature type="compositionally biased region" description="Polar residues" evidence="1">
    <location>
        <begin position="298"/>
        <end position="314"/>
    </location>
</feature>
<reference evidence="3" key="1">
    <citation type="submission" date="2023-01" db="EMBL/GenBank/DDBJ databases">
        <title>Human gut microbiome strain richness.</title>
        <authorList>
            <person name="Chen-Liaw A."/>
        </authorList>
    </citation>
    <scope>NUCLEOTIDE SEQUENCE</scope>
    <source>
        <strain evidence="3">D43st1_D9_D43t1_170807</strain>
    </source>
</reference>
<dbReference type="SUPFAM" id="SSF52540">
    <property type="entry name" value="P-loop containing nucleoside triphosphate hydrolases"/>
    <property type="match status" value="1"/>
</dbReference>
<dbReference type="PANTHER" id="PTHR42957:SF1">
    <property type="entry name" value="HELICASE MJ1565-RELATED"/>
    <property type="match status" value="1"/>
</dbReference>
<feature type="compositionally biased region" description="Low complexity" evidence="1">
    <location>
        <begin position="252"/>
        <end position="297"/>
    </location>
</feature>
<accession>A0AAW6EK86</accession>
<dbReference type="Proteomes" id="UP001213042">
    <property type="component" value="Unassembled WGS sequence"/>
</dbReference>
<evidence type="ECO:0000256" key="1">
    <source>
        <dbReference type="SAM" id="MobiDB-lite"/>
    </source>
</evidence>
<dbReference type="Pfam" id="PF01935">
    <property type="entry name" value="DUF87"/>
    <property type="match status" value="1"/>
</dbReference>
<dbReference type="InterPro" id="IPR002789">
    <property type="entry name" value="HerA_central"/>
</dbReference>
<proteinExistence type="predicted"/>
<feature type="region of interest" description="Disordered" evidence="1">
    <location>
        <begin position="252"/>
        <end position="324"/>
    </location>
</feature>
<evidence type="ECO:0000313" key="3">
    <source>
        <dbReference type="EMBL" id="MDB8750221.1"/>
    </source>
</evidence>
<gene>
    <name evidence="3" type="ORF">PNW00_07150</name>
</gene>
<dbReference type="EMBL" id="JAQMLU010000010">
    <property type="protein sequence ID" value="MDB8750221.1"/>
    <property type="molecule type" value="Genomic_DNA"/>
</dbReference>
<dbReference type="InterPro" id="IPR008571">
    <property type="entry name" value="HerA-like"/>
</dbReference>
<comment type="caution">
    <text evidence="3">The sequence shown here is derived from an EMBL/GenBank/DDBJ whole genome shotgun (WGS) entry which is preliminary data.</text>
</comment>
<evidence type="ECO:0000313" key="4">
    <source>
        <dbReference type="Proteomes" id="UP001213042"/>
    </source>
</evidence>
<evidence type="ECO:0000259" key="2">
    <source>
        <dbReference type="Pfam" id="PF01935"/>
    </source>
</evidence>
<name>A0AAW6EK86_9FIRM</name>